<dbReference type="Proteomes" id="UP000583929">
    <property type="component" value="Unassembled WGS sequence"/>
</dbReference>
<sequence>MRKVVGDGQSVDAFRDPWIPRPRYFRPISPAPIDGVMVSELIGSEGAWDVQTLSQYFLSLDIDVLDVLAREAWEEFCGVGVSSGGCVLGASAGGVGGRGVGGSGDGAVVDRRGNGGPRGGERRIELQVRRMGNMSHVIELIM</sequence>
<keyword evidence="2" id="KW-1185">Reference proteome</keyword>
<proteinExistence type="predicted"/>
<evidence type="ECO:0000313" key="1">
    <source>
        <dbReference type="EMBL" id="KAF4402652.1"/>
    </source>
</evidence>
<comment type="caution">
    <text evidence="1">The sequence shown here is derived from an EMBL/GenBank/DDBJ whole genome shotgun (WGS) entry which is preliminary data.</text>
</comment>
<reference evidence="1 2" key="1">
    <citation type="journal article" date="2020" name="bioRxiv">
        <title>Sequence and annotation of 42 cannabis genomes reveals extensive copy number variation in cannabinoid synthesis and pathogen resistance genes.</title>
        <authorList>
            <person name="Mckernan K.J."/>
            <person name="Helbert Y."/>
            <person name="Kane L.T."/>
            <person name="Ebling H."/>
            <person name="Zhang L."/>
            <person name="Liu B."/>
            <person name="Eaton Z."/>
            <person name="Mclaughlin S."/>
            <person name="Kingan S."/>
            <person name="Baybayan P."/>
            <person name="Concepcion G."/>
            <person name="Jordan M."/>
            <person name="Riva A."/>
            <person name="Barbazuk W."/>
            <person name="Harkins T."/>
        </authorList>
    </citation>
    <scope>NUCLEOTIDE SEQUENCE [LARGE SCALE GENOMIC DNA]</scope>
    <source>
        <strain evidence="2">cv. Jamaican Lion 4</strain>
        <tissue evidence="1">Leaf</tissue>
    </source>
</reference>
<name>A0A7J6I4X6_CANSA</name>
<dbReference type="EMBL" id="JAATIQ010000007">
    <property type="protein sequence ID" value="KAF4402652.1"/>
    <property type="molecule type" value="Genomic_DNA"/>
</dbReference>
<gene>
    <name evidence="1" type="ORF">G4B88_012437</name>
</gene>
<accession>A0A7J6I4X6</accession>
<dbReference type="AlphaFoldDB" id="A0A7J6I4X6"/>
<protein>
    <submittedName>
        <fullName evidence="1">Uncharacterized protein</fullName>
    </submittedName>
</protein>
<organism evidence="1 2">
    <name type="scientific">Cannabis sativa</name>
    <name type="common">Hemp</name>
    <name type="synonym">Marijuana</name>
    <dbReference type="NCBI Taxonomy" id="3483"/>
    <lineage>
        <taxon>Eukaryota</taxon>
        <taxon>Viridiplantae</taxon>
        <taxon>Streptophyta</taxon>
        <taxon>Embryophyta</taxon>
        <taxon>Tracheophyta</taxon>
        <taxon>Spermatophyta</taxon>
        <taxon>Magnoliopsida</taxon>
        <taxon>eudicotyledons</taxon>
        <taxon>Gunneridae</taxon>
        <taxon>Pentapetalae</taxon>
        <taxon>rosids</taxon>
        <taxon>fabids</taxon>
        <taxon>Rosales</taxon>
        <taxon>Cannabaceae</taxon>
        <taxon>Cannabis</taxon>
    </lineage>
</organism>
<evidence type="ECO:0000313" key="2">
    <source>
        <dbReference type="Proteomes" id="UP000583929"/>
    </source>
</evidence>